<dbReference type="RefSeq" id="WP_237347229.1">
    <property type="nucleotide sequence ID" value="NZ_JABWGX010000030.1"/>
</dbReference>
<dbReference type="EC" id="3.2.2.9" evidence="2"/>
<feature type="domain" description="Nucleoside phosphorylase" evidence="1">
    <location>
        <begin position="40"/>
        <end position="205"/>
    </location>
</feature>
<dbReference type="GO" id="GO:0008782">
    <property type="term" value="F:adenosylhomocysteine nucleosidase activity"/>
    <property type="evidence" value="ECO:0007669"/>
    <property type="project" value="UniProtKB-EC"/>
</dbReference>
<sequence length="221" mass="24056">MDDPARHLLSVGGLSVLFVMATDQEYGPHLKTRIDPLIIGVGPVEAAVETARALARLDHRGRLPDVVFSLGSAGSRRLDHAAVYQVSHVAYRDMDASALGFEKGRTPFLDEPARVELPHYIEGVPSASLSTGGAIISGAAYDAITEDMVDMESFAVLRAARRFHLPIMGLRGITDGKSELTRYEDWSDYLHIIDEKLAQALDLFVAQTTTSGLKPVTERQA</sequence>
<dbReference type="InterPro" id="IPR010050">
    <property type="entry name" value="MTA_SAH_nuc_hyp"/>
</dbReference>
<proteinExistence type="predicted"/>
<dbReference type="NCBIfam" id="TIGR01705">
    <property type="entry name" value="MTA_SAH-nuc-hyp"/>
    <property type="match status" value="1"/>
</dbReference>
<dbReference type="Gene3D" id="3.40.50.1580">
    <property type="entry name" value="Nucleoside phosphorylase domain"/>
    <property type="match status" value="1"/>
</dbReference>
<dbReference type="InterPro" id="IPR000845">
    <property type="entry name" value="Nucleoside_phosphorylase_d"/>
</dbReference>
<reference evidence="2 3" key="1">
    <citation type="submission" date="2023-07" db="EMBL/GenBank/DDBJ databases">
        <title>Genomic Encyclopedia of Type Strains, Phase IV (KMG-IV): sequencing the most valuable type-strain genomes for metagenomic binning, comparative biology and taxonomic classification.</title>
        <authorList>
            <person name="Goeker M."/>
        </authorList>
    </citation>
    <scope>NUCLEOTIDE SEQUENCE [LARGE SCALE GENOMIC DNA]</scope>
    <source>
        <strain evidence="2 3">DSM 3770</strain>
    </source>
</reference>
<dbReference type="Pfam" id="PF01048">
    <property type="entry name" value="PNP_UDP_1"/>
    <property type="match status" value="1"/>
</dbReference>
<evidence type="ECO:0000313" key="3">
    <source>
        <dbReference type="Proteomes" id="UP001241747"/>
    </source>
</evidence>
<keyword evidence="2" id="KW-0378">Hydrolase</keyword>
<evidence type="ECO:0000259" key="1">
    <source>
        <dbReference type="Pfam" id="PF01048"/>
    </source>
</evidence>
<gene>
    <name evidence="2" type="ORF">QOZ94_001014</name>
</gene>
<keyword evidence="2" id="KW-0326">Glycosidase</keyword>
<accession>A0ABU0LAZ9</accession>
<dbReference type="Proteomes" id="UP001241747">
    <property type="component" value="Unassembled WGS sequence"/>
</dbReference>
<keyword evidence="3" id="KW-1185">Reference proteome</keyword>
<dbReference type="EMBL" id="JAUSVY010000002">
    <property type="protein sequence ID" value="MDQ0504240.1"/>
    <property type="molecule type" value="Genomic_DNA"/>
</dbReference>
<name>A0ABU0LAZ9_XANAG</name>
<evidence type="ECO:0000313" key="2">
    <source>
        <dbReference type="EMBL" id="MDQ0504240.1"/>
    </source>
</evidence>
<organism evidence="2 3">
    <name type="scientific">Xanthobacter agilis</name>
    <dbReference type="NCBI Taxonomy" id="47492"/>
    <lineage>
        <taxon>Bacteria</taxon>
        <taxon>Pseudomonadati</taxon>
        <taxon>Pseudomonadota</taxon>
        <taxon>Alphaproteobacteria</taxon>
        <taxon>Hyphomicrobiales</taxon>
        <taxon>Xanthobacteraceae</taxon>
        <taxon>Xanthobacter</taxon>
    </lineage>
</organism>
<dbReference type="SUPFAM" id="SSF53167">
    <property type="entry name" value="Purine and uridine phosphorylases"/>
    <property type="match status" value="1"/>
</dbReference>
<comment type="caution">
    <text evidence="2">The sequence shown here is derived from an EMBL/GenBank/DDBJ whole genome shotgun (WGS) entry which is preliminary data.</text>
</comment>
<dbReference type="InterPro" id="IPR035994">
    <property type="entry name" value="Nucleoside_phosphorylase_sf"/>
</dbReference>
<protein>
    <submittedName>
        <fullName evidence="2">Adenosylhomocysteine nucleosidase</fullName>
        <ecNumber evidence="2">3.2.2.9</ecNumber>
    </submittedName>
</protein>